<dbReference type="Gene3D" id="3.40.50.300">
    <property type="entry name" value="P-loop containing nucleotide triphosphate hydrolases"/>
    <property type="match status" value="1"/>
</dbReference>
<reference evidence="3" key="1">
    <citation type="submission" date="2023-06" db="EMBL/GenBank/DDBJ databases">
        <title>Genome-scale phylogeny and comparative genomics of the fungal order Sordariales.</title>
        <authorList>
            <consortium name="Lawrence Berkeley National Laboratory"/>
            <person name="Hensen N."/>
            <person name="Bonometti L."/>
            <person name="Westerberg I."/>
            <person name="Brannstrom I.O."/>
            <person name="Guillou S."/>
            <person name="Cros-Aarteil S."/>
            <person name="Calhoun S."/>
            <person name="Haridas S."/>
            <person name="Kuo A."/>
            <person name="Mondo S."/>
            <person name="Pangilinan J."/>
            <person name="Riley R."/>
            <person name="LaButti K."/>
            <person name="Andreopoulos B."/>
            <person name="Lipzen A."/>
            <person name="Chen C."/>
            <person name="Yanf M."/>
            <person name="Daum C."/>
            <person name="Ng V."/>
            <person name="Clum A."/>
            <person name="Steindorff A."/>
            <person name="Ohm R."/>
            <person name="Martin F."/>
            <person name="Silar P."/>
            <person name="Natvig D."/>
            <person name="Lalanne C."/>
            <person name="Gautier V."/>
            <person name="Ament-velasquez S.L."/>
            <person name="Kruys A."/>
            <person name="Hutchinson M.I."/>
            <person name="Powell A.J."/>
            <person name="Barry K."/>
            <person name="Miller A.N."/>
            <person name="Grigoriev I.V."/>
            <person name="Debuchy R."/>
            <person name="Gladieux P."/>
            <person name="Thoren M.H."/>
            <person name="Johannesson H."/>
        </authorList>
    </citation>
    <scope>NUCLEOTIDE SEQUENCE</scope>
    <source>
        <strain evidence="3">SMH2392-1A</strain>
    </source>
</reference>
<dbReference type="GO" id="GO:0016020">
    <property type="term" value="C:membrane"/>
    <property type="evidence" value="ECO:0007669"/>
    <property type="project" value="InterPro"/>
</dbReference>
<dbReference type="SMART" id="SM00174">
    <property type="entry name" value="RHO"/>
    <property type="match status" value="1"/>
</dbReference>
<keyword evidence="1" id="KW-0547">Nucleotide-binding</keyword>
<dbReference type="GO" id="GO:0005525">
    <property type="term" value="F:GTP binding"/>
    <property type="evidence" value="ECO:0007669"/>
    <property type="project" value="UniProtKB-KW"/>
</dbReference>
<dbReference type="AlphaFoldDB" id="A0AA40B6E5"/>
<dbReference type="RefSeq" id="XP_060301386.1">
    <property type="nucleotide sequence ID" value="XM_060437198.1"/>
</dbReference>
<dbReference type="EMBL" id="JAUIRO010000002">
    <property type="protein sequence ID" value="KAK0728531.1"/>
    <property type="molecule type" value="Genomic_DNA"/>
</dbReference>
<evidence type="ECO:0000256" key="2">
    <source>
        <dbReference type="ARBA" id="ARBA00023134"/>
    </source>
</evidence>
<dbReference type="GO" id="GO:0007165">
    <property type="term" value="P:signal transduction"/>
    <property type="evidence" value="ECO:0007669"/>
    <property type="project" value="InterPro"/>
</dbReference>
<proteinExistence type="predicted"/>
<protein>
    <submittedName>
        <fullName evidence="3">GTP-binding protein of the ras family</fullName>
    </submittedName>
</protein>
<dbReference type="InterPro" id="IPR001806">
    <property type="entry name" value="Small_GTPase"/>
</dbReference>
<dbReference type="PROSITE" id="PS51421">
    <property type="entry name" value="RAS"/>
    <property type="match status" value="1"/>
</dbReference>
<dbReference type="PROSITE" id="PS51419">
    <property type="entry name" value="RAB"/>
    <property type="match status" value="1"/>
</dbReference>
<dbReference type="PRINTS" id="PR00449">
    <property type="entry name" value="RASTRNSFRMNG"/>
</dbReference>
<dbReference type="PANTHER" id="PTHR24070">
    <property type="entry name" value="RAS, DI-RAS, AND RHEB FAMILY MEMBERS OF SMALL GTPASE SUPERFAMILY"/>
    <property type="match status" value="1"/>
</dbReference>
<accession>A0AA40B6E5</accession>
<dbReference type="Proteomes" id="UP001172101">
    <property type="component" value="Unassembled WGS sequence"/>
</dbReference>
<dbReference type="GeneID" id="85320468"/>
<dbReference type="InterPro" id="IPR020849">
    <property type="entry name" value="Small_GTPase_Ras-type"/>
</dbReference>
<gene>
    <name evidence="3" type="ORF">B0T26DRAFT_640110</name>
</gene>
<evidence type="ECO:0000313" key="4">
    <source>
        <dbReference type="Proteomes" id="UP001172101"/>
    </source>
</evidence>
<keyword evidence="4" id="KW-1185">Reference proteome</keyword>
<keyword evidence="2" id="KW-0342">GTP-binding</keyword>
<dbReference type="SMART" id="SM00175">
    <property type="entry name" value="RAB"/>
    <property type="match status" value="1"/>
</dbReference>
<feature type="non-terminal residue" evidence="3">
    <location>
        <position position="1"/>
    </location>
</feature>
<evidence type="ECO:0000256" key="1">
    <source>
        <dbReference type="ARBA" id="ARBA00022741"/>
    </source>
</evidence>
<sequence length="148" mass="16957">RYVDGTFDTEYFTTIINTFTRGIHYKSKSMTIQFVDTAVLPDIDEYSNLDPCHIIETHSCMLVYSVTSRASFNMIEVIYKKLKDNRGVSIPCVIVGNKSDLEHQRKVTAEEARKLAEKLRCSFQEASVKTNTNTTSAFKLLFEQIKDI</sequence>
<organism evidence="3 4">
    <name type="scientific">Lasiosphaeria miniovina</name>
    <dbReference type="NCBI Taxonomy" id="1954250"/>
    <lineage>
        <taxon>Eukaryota</taxon>
        <taxon>Fungi</taxon>
        <taxon>Dikarya</taxon>
        <taxon>Ascomycota</taxon>
        <taxon>Pezizomycotina</taxon>
        <taxon>Sordariomycetes</taxon>
        <taxon>Sordariomycetidae</taxon>
        <taxon>Sordariales</taxon>
        <taxon>Lasiosphaeriaceae</taxon>
        <taxon>Lasiosphaeria</taxon>
    </lineage>
</organism>
<dbReference type="Pfam" id="PF00071">
    <property type="entry name" value="Ras"/>
    <property type="match status" value="1"/>
</dbReference>
<evidence type="ECO:0000313" key="3">
    <source>
        <dbReference type="EMBL" id="KAK0728531.1"/>
    </source>
</evidence>
<dbReference type="InterPro" id="IPR027417">
    <property type="entry name" value="P-loop_NTPase"/>
</dbReference>
<dbReference type="SUPFAM" id="SSF52540">
    <property type="entry name" value="P-loop containing nucleoside triphosphate hydrolases"/>
    <property type="match status" value="1"/>
</dbReference>
<dbReference type="GO" id="GO:0003924">
    <property type="term" value="F:GTPase activity"/>
    <property type="evidence" value="ECO:0007669"/>
    <property type="project" value="InterPro"/>
</dbReference>
<name>A0AA40B6E5_9PEZI</name>
<comment type="caution">
    <text evidence="3">The sequence shown here is derived from an EMBL/GenBank/DDBJ whole genome shotgun (WGS) entry which is preliminary data.</text>
</comment>
<dbReference type="SMART" id="SM00173">
    <property type="entry name" value="RAS"/>
    <property type="match status" value="1"/>
</dbReference>